<evidence type="ECO:0000256" key="2">
    <source>
        <dbReference type="ARBA" id="ARBA00022723"/>
    </source>
</evidence>
<comment type="caution">
    <text evidence="7">The sequence shown here is derived from an EMBL/GenBank/DDBJ whole genome shotgun (WGS) entry which is preliminary data.</text>
</comment>
<dbReference type="AlphaFoldDB" id="A0A922SCL7"/>
<proteinExistence type="predicted"/>
<evidence type="ECO:0000256" key="4">
    <source>
        <dbReference type="ARBA" id="ARBA00022833"/>
    </source>
</evidence>
<protein>
    <submittedName>
        <fullName evidence="7">Uncharacterized protein</fullName>
    </submittedName>
</protein>
<dbReference type="InterPro" id="IPR052035">
    <property type="entry name" value="ZnF_BED_domain_contain"/>
</dbReference>
<feature type="region of interest" description="Disordered" evidence="6">
    <location>
        <begin position="1"/>
        <end position="54"/>
    </location>
</feature>
<dbReference type="PANTHER" id="PTHR46481:SF10">
    <property type="entry name" value="ZINC FINGER BED DOMAIN-CONTAINING PROTEIN 39"/>
    <property type="match status" value="1"/>
</dbReference>
<dbReference type="GO" id="GO:0005634">
    <property type="term" value="C:nucleus"/>
    <property type="evidence" value="ECO:0007669"/>
    <property type="project" value="UniProtKB-SubCell"/>
</dbReference>
<feature type="non-terminal residue" evidence="7">
    <location>
        <position position="1"/>
    </location>
</feature>
<feature type="compositionally biased region" description="Low complexity" evidence="6">
    <location>
        <begin position="1"/>
        <end position="19"/>
    </location>
</feature>
<dbReference type="EMBL" id="JACEFF010000675">
    <property type="protein sequence ID" value="KAH9633047.1"/>
    <property type="molecule type" value="Genomic_DNA"/>
</dbReference>
<keyword evidence="2" id="KW-0479">Metal-binding</keyword>
<evidence type="ECO:0000256" key="1">
    <source>
        <dbReference type="ARBA" id="ARBA00004123"/>
    </source>
</evidence>
<evidence type="ECO:0000256" key="3">
    <source>
        <dbReference type="ARBA" id="ARBA00022771"/>
    </source>
</evidence>
<evidence type="ECO:0000313" key="7">
    <source>
        <dbReference type="EMBL" id="KAH9633047.1"/>
    </source>
</evidence>
<organism evidence="7 8">
    <name type="scientific">Spodoptera exigua</name>
    <name type="common">Beet armyworm</name>
    <name type="synonym">Noctua fulgens</name>
    <dbReference type="NCBI Taxonomy" id="7107"/>
    <lineage>
        <taxon>Eukaryota</taxon>
        <taxon>Metazoa</taxon>
        <taxon>Ecdysozoa</taxon>
        <taxon>Arthropoda</taxon>
        <taxon>Hexapoda</taxon>
        <taxon>Insecta</taxon>
        <taxon>Pterygota</taxon>
        <taxon>Neoptera</taxon>
        <taxon>Endopterygota</taxon>
        <taxon>Lepidoptera</taxon>
        <taxon>Glossata</taxon>
        <taxon>Ditrysia</taxon>
        <taxon>Noctuoidea</taxon>
        <taxon>Noctuidae</taxon>
        <taxon>Amphipyrinae</taxon>
        <taxon>Spodoptera</taxon>
    </lineage>
</organism>
<dbReference type="Proteomes" id="UP000814243">
    <property type="component" value="Unassembled WGS sequence"/>
</dbReference>
<comment type="subcellular location">
    <subcellularLocation>
        <location evidence="1">Nucleus</location>
    </subcellularLocation>
</comment>
<dbReference type="GO" id="GO:0008270">
    <property type="term" value="F:zinc ion binding"/>
    <property type="evidence" value="ECO:0007669"/>
    <property type="project" value="UniProtKB-KW"/>
</dbReference>
<keyword evidence="5" id="KW-0539">Nucleus</keyword>
<dbReference type="PANTHER" id="PTHR46481">
    <property type="entry name" value="ZINC FINGER BED DOMAIN-CONTAINING PROTEIN 4"/>
    <property type="match status" value="1"/>
</dbReference>
<evidence type="ECO:0000313" key="8">
    <source>
        <dbReference type="Proteomes" id="UP000814243"/>
    </source>
</evidence>
<reference evidence="7" key="1">
    <citation type="journal article" date="2021" name="G3 (Bethesda)">
        <title>Genome and transcriptome analysis of the beet armyworm Spodoptera exigua reveals targets for pest control. .</title>
        <authorList>
            <person name="Simon S."/>
            <person name="Breeschoten T."/>
            <person name="Jansen H.J."/>
            <person name="Dirks R.P."/>
            <person name="Schranz M.E."/>
            <person name="Ros V.I.D."/>
        </authorList>
    </citation>
    <scope>NUCLEOTIDE SEQUENCE</scope>
    <source>
        <strain evidence="7">TB_SE_WUR_2020</strain>
    </source>
</reference>
<name>A0A922SCL7_SPOEX</name>
<feature type="compositionally biased region" description="Basic and acidic residues" evidence="6">
    <location>
        <begin position="23"/>
        <end position="38"/>
    </location>
</feature>
<dbReference type="SUPFAM" id="SSF140996">
    <property type="entry name" value="Hermes dimerisation domain"/>
    <property type="match status" value="1"/>
</dbReference>
<keyword evidence="4" id="KW-0862">Zinc</keyword>
<evidence type="ECO:0000256" key="6">
    <source>
        <dbReference type="SAM" id="MobiDB-lite"/>
    </source>
</evidence>
<evidence type="ECO:0000256" key="5">
    <source>
        <dbReference type="ARBA" id="ARBA00023242"/>
    </source>
</evidence>
<keyword evidence="3" id="KW-0863">Zinc-finger</keyword>
<gene>
    <name evidence="7" type="ORF">HF086_000407</name>
</gene>
<accession>A0A922SCL7</accession>
<sequence>VTLPSSSTPNTKNTSNDDSQIQEIRENSVHSQKKKQEMQLKQPFEKSSSFEEGGQKHCEITQALIYMICKDNLPMSCVEKNGLQKFIRTVCPLYKLPSRKKVVFKLLLV</sequence>